<dbReference type="SUPFAM" id="SSF82153">
    <property type="entry name" value="FAS1 domain"/>
    <property type="match status" value="1"/>
</dbReference>
<dbReference type="Gene3D" id="2.30.180.10">
    <property type="entry name" value="FAS1 domain"/>
    <property type="match status" value="1"/>
</dbReference>
<dbReference type="InterPro" id="IPR036378">
    <property type="entry name" value="FAS1_dom_sf"/>
</dbReference>
<gene>
    <name evidence="2" type="ORF">A4H97_13960</name>
</gene>
<proteinExistence type="predicted"/>
<dbReference type="STRING" id="354355.SAMN05660816_04265"/>
<feature type="chain" id="PRO_5010710533" description="FAS1 domain-containing protein" evidence="1">
    <location>
        <begin position="24"/>
        <end position="230"/>
    </location>
</feature>
<keyword evidence="1" id="KW-0732">Signal</keyword>
<dbReference type="EMBL" id="LVXG01000067">
    <property type="protein sequence ID" value="OQP40723.1"/>
    <property type="molecule type" value="Genomic_DNA"/>
</dbReference>
<dbReference type="OrthoDB" id="655802at2"/>
<name>A0A1V9E3L8_9BACT</name>
<protein>
    <recommendedName>
        <fullName evidence="4">FAS1 domain-containing protein</fullName>
    </recommendedName>
</protein>
<evidence type="ECO:0000256" key="1">
    <source>
        <dbReference type="SAM" id="SignalP"/>
    </source>
</evidence>
<dbReference type="AlphaFoldDB" id="A0A1V9E3L8"/>
<accession>A0A1V9E3L8</accession>
<reference evidence="3" key="1">
    <citation type="submission" date="2016-04" db="EMBL/GenBank/DDBJ databases">
        <authorList>
            <person name="Chen L."/>
            <person name="Zhuang W."/>
            <person name="Wang G."/>
        </authorList>
    </citation>
    <scope>NUCLEOTIDE SEQUENCE [LARGE SCALE GENOMIC DNA]</scope>
    <source>
        <strain evidence="3">17621</strain>
    </source>
</reference>
<dbReference type="RefSeq" id="WP_081203695.1">
    <property type="nucleotide sequence ID" value="NZ_FOCZ01000007.1"/>
</dbReference>
<comment type="caution">
    <text evidence="2">The sequence shown here is derived from an EMBL/GenBank/DDBJ whole genome shotgun (WGS) entry which is preliminary data.</text>
</comment>
<keyword evidence="3" id="KW-1185">Reference proteome</keyword>
<evidence type="ECO:0000313" key="2">
    <source>
        <dbReference type="EMBL" id="OQP40723.1"/>
    </source>
</evidence>
<sequence>MTLKIKILTAASALLLLATVACKKSYTIGGSTFVAQVNMTTYDYLKTNHLFDTLVMMIDKTGLKDELNQAGTFFAFTNYSIRRYVEAKGADLRIKRNDENMPYTFDSLNLAALKDSLRSYMFADRFTRDNITRNGLWRQSRNGEYRLMQLIPTSDYTNQNVFTTEPQYIYFTKIIALPGHPVPPDSTQLGSVVDEQRLESLCQTTGILTTTGVLHVLGNSHMFNFYDDNH</sequence>
<evidence type="ECO:0000313" key="3">
    <source>
        <dbReference type="Proteomes" id="UP000192610"/>
    </source>
</evidence>
<organism evidence="2 3">
    <name type="scientific">Niastella yeongjuensis</name>
    <dbReference type="NCBI Taxonomy" id="354355"/>
    <lineage>
        <taxon>Bacteria</taxon>
        <taxon>Pseudomonadati</taxon>
        <taxon>Bacteroidota</taxon>
        <taxon>Chitinophagia</taxon>
        <taxon>Chitinophagales</taxon>
        <taxon>Chitinophagaceae</taxon>
        <taxon>Niastella</taxon>
    </lineage>
</organism>
<dbReference type="Proteomes" id="UP000192610">
    <property type="component" value="Unassembled WGS sequence"/>
</dbReference>
<dbReference type="PROSITE" id="PS51257">
    <property type="entry name" value="PROKAR_LIPOPROTEIN"/>
    <property type="match status" value="1"/>
</dbReference>
<evidence type="ECO:0008006" key="4">
    <source>
        <dbReference type="Google" id="ProtNLM"/>
    </source>
</evidence>
<feature type="signal peptide" evidence="1">
    <location>
        <begin position="1"/>
        <end position="23"/>
    </location>
</feature>